<dbReference type="CDD" id="cd07572">
    <property type="entry name" value="nit"/>
    <property type="match status" value="1"/>
</dbReference>
<dbReference type="Gene3D" id="3.60.110.10">
    <property type="entry name" value="Carbon-nitrogen hydrolase"/>
    <property type="match status" value="1"/>
</dbReference>
<dbReference type="AlphaFoldDB" id="A0A6L5YCZ2"/>
<dbReference type="GO" id="GO:0016811">
    <property type="term" value="F:hydrolase activity, acting on carbon-nitrogen (but not peptide) bonds, in linear amides"/>
    <property type="evidence" value="ECO:0007669"/>
    <property type="project" value="InterPro"/>
</dbReference>
<dbReference type="InterPro" id="IPR036526">
    <property type="entry name" value="C-N_Hydrolase_sf"/>
</dbReference>
<dbReference type="Pfam" id="PF00795">
    <property type="entry name" value="CN_hydrolase"/>
    <property type="match status" value="1"/>
</dbReference>
<dbReference type="PROSITE" id="PS01227">
    <property type="entry name" value="UPF0012"/>
    <property type="match status" value="1"/>
</dbReference>
<proteinExistence type="inferred from homology"/>
<feature type="domain" description="CN hydrolase" evidence="3">
    <location>
        <begin position="4"/>
        <end position="248"/>
    </location>
</feature>
<dbReference type="RefSeq" id="WP_154529093.1">
    <property type="nucleotide sequence ID" value="NZ_VUNH01000008.1"/>
</dbReference>
<name>A0A6L5YCZ2_9BACT</name>
<evidence type="ECO:0000313" key="4">
    <source>
        <dbReference type="EMBL" id="MST56005.1"/>
    </source>
</evidence>
<protein>
    <submittedName>
        <fullName evidence="4">Carbon-nitrogen hydrolase family protein</fullName>
    </submittedName>
</protein>
<keyword evidence="2 4" id="KW-0378">Hydrolase</keyword>
<dbReference type="PROSITE" id="PS50263">
    <property type="entry name" value="CN_HYDROLASE"/>
    <property type="match status" value="1"/>
</dbReference>
<dbReference type="EMBL" id="VUNH01000008">
    <property type="protein sequence ID" value="MST56005.1"/>
    <property type="molecule type" value="Genomic_DNA"/>
</dbReference>
<reference evidence="4 5" key="1">
    <citation type="submission" date="2019-08" db="EMBL/GenBank/DDBJ databases">
        <title>In-depth cultivation of the pig gut microbiome towards novel bacterial diversity and tailored functional studies.</title>
        <authorList>
            <person name="Wylensek D."/>
            <person name="Hitch T.C.A."/>
            <person name="Clavel T."/>
        </authorList>
    </citation>
    <scope>NUCLEOTIDE SEQUENCE [LARGE SCALE GENOMIC DNA]</scope>
    <source>
        <strain evidence="4 5">SM-530-WT-4B</strain>
    </source>
</reference>
<dbReference type="SUPFAM" id="SSF56317">
    <property type="entry name" value="Carbon-nitrogen hydrolase"/>
    <property type="match status" value="1"/>
</dbReference>
<dbReference type="PANTHER" id="PTHR23088:SF27">
    <property type="entry name" value="DEAMINATED GLUTATHIONE AMIDASE"/>
    <property type="match status" value="1"/>
</dbReference>
<evidence type="ECO:0000259" key="3">
    <source>
        <dbReference type="PROSITE" id="PS50263"/>
    </source>
</evidence>
<evidence type="ECO:0000256" key="1">
    <source>
        <dbReference type="ARBA" id="ARBA00010613"/>
    </source>
</evidence>
<evidence type="ECO:0000256" key="2">
    <source>
        <dbReference type="ARBA" id="ARBA00022801"/>
    </source>
</evidence>
<accession>A0A6L5YCZ2</accession>
<organism evidence="4 5">
    <name type="scientific">Pyramidobacter porci</name>
    <dbReference type="NCBI Taxonomy" id="2605789"/>
    <lineage>
        <taxon>Bacteria</taxon>
        <taxon>Thermotogati</taxon>
        <taxon>Synergistota</taxon>
        <taxon>Synergistia</taxon>
        <taxon>Synergistales</taxon>
        <taxon>Dethiosulfovibrionaceae</taxon>
        <taxon>Pyramidobacter</taxon>
    </lineage>
</organism>
<dbReference type="InterPro" id="IPR003010">
    <property type="entry name" value="C-N_Hydrolase"/>
</dbReference>
<keyword evidence="5" id="KW-1185">Reference proteome</keyword>
<evidence type="ECO:0000313" key="5">
    <source>
        <dbReference type="Proteomes" id="UP000473699"/>
    </source>
</evidence>
<sequence>MRKYLMAVIQMDTRGNKDANLKAACDFIDEAASKGAKFVSFPEVFNVIDEGQEAPELVPEGRTISLMAEKARRHHLWIHCGSIAEVNPEGDRKFNTTAVLNPQGEMVAKYRKLHTFDITLPDGSVAEESARIKPGREMVTVGTEMGCLGLSICYDIRFPELYRYLALHGAQILFAPANFRMATGKDHWEALLRARAIENTCYVAAAGQYGKKHGTSDSFGNSMIVDPWGTVVARASEGAGIAVGEIDLEYLDKVRAHLPSLKNRRADVYDTVRK</sequence>
<comment type="similarity">
    <text evidence="1">Belongs to the carbon-nitrogen hydrolase superfamily. NIT1/NIT2 family.</text>
</comment>
<dbReference type="PANTHER" id="PTHR23088">
    <property type="entry name" value="NITRILASE-RELATED"/>
    <property type="match status" value="1"/>
</dbReference>
<dbReference type="InterPro" id="IPR001110">
    <property type="entry name" value="UPF0012_CS"/>
</dbReference>
<dbReference type="InterPro" id="IPR045254">
    <property type="entry name" value="Nit1/2_C-N_Hydrolase"/>
</dbReference>
<comment type="caution">
    <text evidence="4">The sequence shown here is derived from an EMBL/GenBank/DDBJ whole genome shotgun (WGS) entry which is preliminary data.</text>
</comment>
<gene>
    <name evidence="4" type="ORF">FYJ74_08175</name>
</gene>
<dbReference type="Proteomes" id="UP000473699">
    <property type="component" value="Unassembled WGS sequence"/>
</dbReference>